<organism evidence="7 8">
    <name type="scientific">Devosia crocina</name>
    <dbReference type="NCBI Taxonomy" id="429728"/>
    <lineage>
        <taxon>Bacteria</taxon>
        <taxon>Pseudomonadati</taxon>
        <taxon>Pseudomonadota</taxon>
        <taxon>Alphaproteobacteria</taxon>
        <taxon>Hyphomicrobiales</taxon>
        <taxon>Devosiaceae</taxon>
        <taxon>Devosia</taxon>
    </lineage>
</organism>
<evidence type="ECO:0000256" key="5">
    <source>
        <dbReference type="ARBA" id="ARBA00023136"/>
    </source>
</evidence>
<evidence type="ECO:0000256" key="3">
    <source>
        <dbReference type="ARBA" id="ARBA00022692"/>
    </source>
</evidence>
<dbReference type="RefSeq" id="WP_092420462.1">
    <property type="nucleotide sequence ID" value="NZ_FPCK01000001.1"/>
</dbReference>
<gene>
    <name evidence="7" type="ORF">SAMN05216456_0496</name>
</gene>
<keyword evidence="8" id="KW-1185">Reference proteome</keyword>
<comment type="subcellular location">
    <subcellularLocation>
        <location evidence="1">Cell membrane</location>
        <topology evidence="1">Multi-pass membrane protein</topology>
    </subcellularLocation>
</comment>
<feature type="transmembrane region" description="Helical" evidence="6">
    <location>
        <begin position="243"/>
        <end position="266"/>
    </location>
</feature>
<sequence>MTSETLEREHSRPQSKWRYLFRLAPPVIIIGLLWSLADGPSALARLTDADWRYLIPAFAAVNLQTIASAWRWHRVAARLGQAIPPRRAVAEYYLSQLVNQSLPGGVLGDAARAVRARHEAGLGIAAKAVIIERLAGQIAMFGLLALAGTWAILTPGGLTLAVDQNQLLIGMLAFMVLALVVYVGLRFARKKRSARLGQSIRTALVANGAWFEQSLLSAAIVALNLASFTLCALATGTVLGLEAVLVLVPLILCAMLVPATVAGWGFREGAAAGLFPLVGATAAAGFAASLAFGLVILAASLPGLFVLFRPNIIRRPS</sequence>
<dbReference type="PANTHER" id="PTHR40277:SF1">
    <property type="entry name" value="BLL5419 PROTEIN"/>
    <property type="match status" value="1"/>
</dbReference>
<keyword evidence="3 6" id="KW-0812">Transmembrane</keyword>
<dbReference type="EMBL" id="FPCK01000001">
    <property type="protein sequence ID" value="SFV28349.1"/>
    <property type="molecule type" value="Genomic_DNA"/>
</dbReference>
<dbReference type="AlphaFoldDB" id="A0A1I7N0Z6"/>
<feature type="transmembrane region" description="Helical" evidence="6">
    <location>
        <begin position="134"/>
        <end position="153"/>
    </location>
</feature>
<keyword evidence="4 6" id="KW-1133">Transmembrane helix</keyword>
<dbReference type="InterPro" id="IPR022791">
    <property type="entry name" value="L-PG_synthase/AglD"/>
</dbReference>
<feature type="transmembrane region" description="Helical" evidence="6">
    <location>
        <begin position="286"/>
        <end position="308"/>
    </location>
</feature>
<dbReference type="PANTHER" id="PTHR40277">
    <property type="entry name" value="BLL5419 PROTEIN"/>
    <property type="match status" value="1"/>
</dbReference>
<name>A0A1I7N0Z6_9HYPH</name>
<feature type="transmembrane region" description="Helical" evidence="6">
    <location>
        <begin position="165"/>
        <end position="185"/>
    </location>
</feature>
<feature type="transmembrane region" description="Helical" evidence="6">
    <location>
        <begin position="53"/>
        <end position="72"/>
    </location>
</feature>
<feature type="transmembrane region" description="Helical" evidence="6">
    <location>
        <begin position="20"/>
        <end position="37"/>
    </location>
</feature>
<keyword evidence="2" id="KW-1003">Cell membrane</keyword>
<dbReference type="STRING" id="429728.SAMN05216456_0496"/>
<protein>
    <submittedName>
        <fullName evidence="7">Uncharacterized membrane protein YbhN, UPF0104 family</fullName>
    </submittedName>
</protein>
<evidence type="ECO:0000256" key="1">
    <source>
        <dbReference type="ARBA" id="ARBA00004651"/>
    </source>
</evidence>
<dbReference type="GO" id="GO:0005886">
    <property type="term" value="C:plasma membrane"/>
    <property type="evidence" value="ECO:0007669"/>
    <property type="project" value="UniProtKB-SubCell"/>
</dbReference>
<evidence type="ECO:0000256" key="2">
    <source>
        <dbReference type="ARBA" id="ARBA00022475"/>
    </source>
</evidence>
<evidence type="ECO:0000256" key="4">
    <source>
        <dbReference type="ARBA" id="ARBA00022989"/>
    </source>
</evidence>
<dbReference type="Proteomes" id="UP000199074">
    <property type="component" value="Unassembled WGS sequence"/>
</dbReference>
<dbReference type="Pfam" id="PF03706">
    <property type="entry name" value="LPG_synthase_TM"/>
    <property type="match status" value="1"/>
</dbReference>
<evidence type="ECO:0000313" key="7">
    <source>
        <dbReference type="EMBL" id="SFV28349.1"/>
    </source>
</evidence>
<accession>A0A1I7N0Z6</accession>
<keyword evidence="5 6" id="KW-0472">Membrane</keyword>
<evidence type="ECO:0000256" key="6">
    <source>
        <dbReference type="SAM" id="Phobius"/>
    </source>
</evidence>
<dbReference type="OrthoDB" id="9126302at2"/>
<reference evidence="7 8" key="1">
    <citation type="submission" date="2016-10" db="EMBL/GenBank/DDBJ databases">
        <authorList>
            <person name="de Groot N.N."/>
        </authorList>
    </citation>
    <scope>NUCLEOTIDE SEQUENCE [LARGE SCALE GENOMIC DNA]</scope>
    <source>
        <strain evidence="7 8">IPL20</strain>
    </source>
</reference>
<proteinExistence type="predicted"/>
<evidence type="ECO:0000313" key="8">
    <source>
        <dbReference type="Proteomes" id="UP000199074"/>
    </source>
</evidence>